<evidence type="ECO:0000313" key="1">
    <source>
        <dbReference type="EMBL" id="MED6158726.1"/>
    </source>
</evidence>
<organism evidence="1 2">
    <name type="scientific">Stylosanthes scabra</name>
    <dbReference type="NCBI Taxonomy" id="79078"/>
    <lineage>
        <taxon>Eukaryota</taxon>
        <taxon>Viridiplantae</taxon>
        <taxon>Streptophyta</taxon>
        <taxon>Embryophyta</taxon>
        <taxon>Tracheophyta</taxon>
        <taxon>Spermatophyta</taxon>
        <taxon>Magnoliopsida</taxon>
        <taxon>eudicotyledons</taxon>
        <taxon>Gunneridae</taxon>
        <taxon>Pentapetalae</taxon>
        <taxon>rosids</taxon>
        <taxon>fabids</taxon>
        <taxon>Fabales</taxon>
        <taxon>Fabaceae</taxon>
        <taxon>Papilionoideae</taxon>
        <taxon>50 kb inversion clade</taxon>
        <taxon>dalbergioids sensu lato</taxon>
        <taxon>Dalbergieae</taxon>
        <taxon>Pterocarpus clade</taxon>
        <taxon>Stylosanthes</taxon>
    </lineage>
</organism>
<dbReference type="GO" id="GO:0004471">
    <property type="term" value="F:malate dehydrogenase (decarboxylating) (NAD+) activity"/>
    <property type="evidence" value="ECO:0007669"/>
    <property type="project" value="UniProtKB-EC"/>
</dbReference>
<accession>A0ABU6UEY7</accession>
<dbReference type="EC" id="1.1.1.39" evidence="1"/>
<reference evidence="1 2" key="1">
    <citation type="journal article" date="2023" name="Plants (Basel)">
        <title>Bridging the Gap: Combining Genomics and Transcriptomics Approaches to Understand Stylosanthes scabra, an Orphan Legume from the Brazilian Caatinga.</title>
        <authorList>
            <person name="Ferreira-Neto J.R.C."/>
            <person name="da Silva M.D."/>
            <person name="Binneck E."/>
            <person name="de Melo N.F."/>
            <person name="da Silva R.H."/>
            <person name="de Melo A.L.T.M."/>
            <person name="Pandolfi V."/>
            <person name="Bustamante F.O."/>
            <person name="Brasileiro-Vidal A.C."/>
            <person name="Benko-Iseppon A.M."/>
        </authorList>
    </citation>
    <scope>NUCLEOTIDE SEQUENCE [LARGE SCALE GENOMIC DNA]</scope>
    <source>
        <tissue evidence="1">Leaves</tissue>
    </source>
</reference>
<gene>
    <name evidence="1" type="primary">NADME2_3</name>
    <name evidence="1" type="ORF">PIB30_035454</name>
</gene>
<sequence length="83" mass="9451">MKVSWLMSHTPSMVFVHSQKDTTKTAEKMVGAAVLLAAFAERVHEGHGDVGSKELEHMSKEDTVGYFRENMWFPEYSPLVHEK</sequence>
<keyword evidence="1" id="KW-0560">Oxidoreductase</keyword>
<evidence type="ECO:0000313" key="2">
    <source>
        <dbReference type="Proteomes" id="UP001341840"/>
    </source>
</evidence>
<dbReference type="EMBL" id="JASCZI010120998">
    <property type="protein sequence ID" value="MED6158726.1"/>
    <property type="molecule type" value="Genomic_DNA"/>
</dbReference>
<keyword evidence="2" id="KW-1185">Reference proteome</keyword>
<comment type="caution">
    <text evidence="1">The sequence shown here is derived from an EMBL/GenBank/DDBJ whole genome shotgun (WGS) entry which is preliminary data.</text>
</comment>
<name>A0ABU6UEY7_9FABA</name>
<dbReference type="Proteomes" id="UP001341840">
    <property type="component" value="Unassembled WGS sequence"/>
</dbReference>
<proteinExistence type="predicted"/>
<protein>
    <submittedName>
        <fullName evidence="1">NAD-dependent malic enzyme 2, mitochondrial</fullName>
        <ecNumber evidence="1">1.1.1.39</ecNumber>
    </submittedName>
</protein>